<dbReference type="GO" id="GO:0004349">
    <property type="term" value="F:glutamate 5-kinase activity"/>
    <property type="evidence" value="ECO:0007669"/>
    <property type="project" value="TreeGrafter"/>
</dbReference>
<evidence type="ECO:0000259" key="5">
    <source>
        <dbReference type="SMART" id="SM00359"/>
    </source>
</evidence>
<evidence type="ECO:0000256" key="4">
    <source>
        <dbReference type="ARBA" id="ARBA00022840"/>
    </source>
</evidence>
<dbReference type="InterPro" id="IPR002478">
    <property type="entry name" value="PUA"/>
</dbReference>
<dbReference type="Proteomes" id="UP000271531">
    <property type="component" value="Unassembled WGS sequence"/>
</dbReference>
<feature type="domain" description="PUA" evidence="5">
    <location>
        <begin position="1"/>
        <end position="74"/>
    </location>
</feature>
<dbReference type="AlphaFoldDB" id="A0A3M6FW30"/>
<dbReference type="PANTHER" id="PTHR43654">
    <property type="entry name" value="GLUTAMATE 5-KINASE"/>
    <property type="match status" value="1"/>
</dbReference>
<dbReference type="GO" id="GO:0005524">
    <property type="term" value="F:ATP binding"/>
    <property type="evidence" value="ECO:0007669"/>
    <property type="project" value="UniProtKB-KW"/>
</dbReference>
<keyword evidence="3 6" id="KW-0418">Kinase</keyword>
<keyword evidence="2" id="KW-0547">Nucleotide-binding</keyword>
<reference evidence="6 7" key="1">
    <citation type="submission" date="2018-08" db="EMBL/GenBank/DDBJ databases">
        <title>Recombination of ecologically and evolutionarily significant loci maintains genetic cohesion in the Pseudomonas syringae species complex.</title>
        <authorList>
            <person name="Dillon M."/>
            <person name="Thakur S."/>
            <person name="Almeida R.N.D."/>
            <person name="Weir B.S."/>
            <person name="Guttman D.S."/>
        </authorList>
    </citation>
    <scope>NUCLEOTIDE SEQUENCE [LARGE SCALE GENOMIC DNA]</scope>
    <source>
        <strain evidence="6 7">ICMP 4525</strain>
    </source>
</reference>
<organism evidence="6 7">
    <name type="scientific">Pseudomonas amygdali pv. tabaci</name>
    <name type="common">Pseudomonas syringae pv. tabaci</name>
    <dbReference type="NCBI Taxonomy" id="322"/>
    <lineage>
        <taxon>Bacteria</taxon>
        <taxon>Pseudomonadati</taxon>
        <taxon>Pseudomonadota</taxon>
        <taxon>Gammaproteobacteria</taxon>
        <taxon>Pseudomonadales</taxon>
        <taxon>Pseudomonadaceae</taxon>
        <taxon>Pseudomonas</taxon>
        <taxon>Pseudomonas amygdali</taxon>
    </lineage>
</organism>
<evidence type="ECO:0000256" key="1">
    <source>
        <dbReference type="ARBA" id="ARBA00022679"/>
    </source>
</evidence>
<keyword evidence="1" id="KW-0808">Transferase</keyword>
<dbReference type="GO" id="GO:0003723">
    <property type="term" value="F:RNA binding"/>
    <property type="evidence" value="ECO:0007669"/>
    <property type="project" value="InterPro"/>
</dbReference>
<dbReference type="SUPFAM" id="SSF88697">
    <property type="entry name" value="PUA domain-like"/>
    <property type="match status" value="1"/>
</dbReference>
<accession>A0A3M6FW30</accession>
<dbReference type="SMART" id="SM00359">
    <property type="entry name" value="PUA"/>
    <property type="match status" value="1"/>
</dbReference>
<evidence type="ECO:0000313" key="6">
    <source>
        <dbReference type="EMBL" id="RMV84618.1"/>
    </source>
</evidence>
<name>A0A3M6FW30_PSEAJ</name>
<evidence type="ECO:0000256" key="3">
    <source>
        <dbReference type="ARBA" id="ARBA00022777"/>
    </source>
</evidence>
<feature type="non-terminal residue" evidence="6">
    <location>
        <position position="1"/>
    </location>
</feature>
<dbReference type="PROSITE" id="PS50890">
    <property type="entry name" value="PUA"/>
    <property type="match status" value="1"/>
</dbReference>
<proteinExistence type="predicted"/>
<evidence type="ECO:0000313" key="7">
    <source>
        <dbReference type="Proteomes" id="UP000271531"/>
    </source>
</evidence>
<dbReference type="EMBL" id="RBVA01000978">
    <property type="protein sequence ID" value="RMV84618.1"/>
    <property type="molecule type" value="Genomic_DNA"/>
</dbReference>
<protein>
    <submittedName>
        <fullName evidence="6">Glutamate 5-kinase</fullName>
    </submittedName>
</protein>
<sequence>AALAKDQKSLLPVGVKLVQGSFRRGEMVVCVAPDGREIARGLSNYSAIEAQKIIGHSSESIVRELGYMAEPELIHRDNLILV</sequence>
<dbReference type="GO" id="GO:0005829">
    <property type="term" value="C:cytosol"/>
    <property type="evidence" value="ECO:0007669"/>
    <property type="project" value="TreeGrafter"/>
</dbReference>
<dbReference type="PANTHER" id="PTHR43654:SF1">
    <property type="entry name" value="ISOPENTENYL PHOSPHATE KINASE"/>
    <property type="match status" value="1"/>
</dbReference>
<comment type="caution">
    <text evidence="6">The sequence shown here is derived from an EMBL/GenBank/DDBJ whole genome shotgun (WGS) entry which is preliminary data.</text>
</comment>
<dbReference type="Gene3D" id="2.30.130.10">
    <property type="entry name" value="PUA domain"/>
    <property type="match status" value="1"/>
</dbReference>
<evidence type="ECO:0000256" key="2">
    <source>
        <dbReference type="ARBA" id="ARBA00022741"/>
    </source>
</evidence>
<keyword evidence="4" id="KW-0067">ATP-binding</keyword>
<gene>
    <name evidence="6" type="ORF">ALP03_00122</name>
</gene>
<dbReference type="CDD" id="cd21157">
    <property type="entry name" value="PUA_G5K"/>
    <property type="match status" value="1"/>
</dbReference>
<dbReference type="InterPro" id="IPR015947">
    <property type="entry name" value="PUA-like_sf"/>
</dbReference>
<dbReference type="Pfam" id="PF01472">
    <property type="entry name" value="PUA"/>
    <property type="match status" value="1"/>
</dbReference>
<dbReference type="InterPro" id="IPR036974">
    <property type="entry name" value="PUA_sf"/>
</dbReference>